<sequence>MPGFSGKAEISGPINMCFHSNNEEHNERDIVSVSSDQLSKDKPFGSQVIKWISSVPESSSATLKTQDADSQLSHRSWTSFIFTPAIKHLIAGGVAGAVSRTVVSPLERMKILFQIQGPEPASYRGIIPTIVKMWREERWIGMLRGNGTNVIRIVPYSATQFASYEKYKRLLIEDGKSELDAPRRLTAGALAGITSVACTYPLDIIRTRLSVQSASLSVKEMNKKLPGIWQTMKIIYHTEGGIVALYRGLSPTLMGVAPYVALNFHSYEVLRKYFTPKDQTSPPVAQKLMCGAIAGTFAQTITYPLDVLRRRMQVTGMPGVPYKYKGTWDALKKLIVQEGVRGLYKGMGPNYLKVAPAIGVSFVTYEACKELMGDG</sequence>
<evidence type="ECO:0000256" key="11">
    <source>
        <dbReference type="ARBA" id="ARBA00023136"/>
    </source>
</evidence>
<proteinExistence type="inferred from homology"/>
<reference evidence="14" key="1">
    <citation type="submission" date="2021-06" db="EMBL/GenBank/DDBJ databases">
        <authorList>
            <person name="Kallberg Y."/>
            <person name="Tangrot J."/>
            <person name="Rosling A."/>
        </authorList>
    </citation>
    <scope>NUCLEOTIDE SEQUENCE</scope>
    <source>
        <strain evidence="14">UK204</strain>
    </source>
</reference>
<dbReference type="SUPFAM" id="SSF103506">
    <property type="entry name" value="Mitochondrial carrier"/>
    <property type="match status" value="1"/>
</dbReference>
<evidence type="ECO:0000256" key="4">
    <source>
        <dbReference type="ARBA" id="ARBA00022692"/>
    </source>
</evidence>
<evidence type="ECO:0000313" key="14">
    <source>
        <dbReference type="EMBL" id="CAG8651334.1"/>
    </source>
</evidence>
<evidence type="ECO:0000256" key="6">
    <source>
        <dbReference type="ARBA" id="ARBA00022737"/>
    </source>
</evidence>
<organism evidence="14 15">
    <name type="scientific">Funneliformis caledonium</name>
    <dbReference type="NCBI Taxonomy" id="1117310"/>
    <lineage>
        <taxon>Eukaryota</taxon>
        <taxon>Fungi</taxon>
        <taxon>Fungi incertae sedis</taxon>
        <taxon>Mucoromycota</taxon>
        <taxon>Glomeromycotina</taxon>
        <taxon>Glomeromycetes</taxon>
        <taxon>Glomerales</taxon>
        <taxon>Glomeraceae</taxon>
        <taxon>Funneliformis</taxon>
    </lineage>
</organism>
<dbReference type="FunFam" id="1.50.40.10:FF:000016">
    <property type="entry name" value="Solute carrier family 25 member 23"/>
    <property type="match status" value="1"/>
</dbReference>
<dbReference type="PROSITE" id="PS50920">
    <property type="entry name" value="SOLCAR"/>
    <property type="match status" value="3"/>
</dbReference>
<dbReference type="InterPro" id="IPR018108">
    <property type="entry name" value="MCP_transmembrane"/>
</dbReference>
<name>A0A9N9DWT0_9GLOM</name>
<comment type="caution">
    <text evidence="14">The sequence shown here is derived from an EMBL/GenBank/DDBJ whole genome shotgun (WGS) entry which is preliminary data.</text>
</comment>
<comment type="subcellular location">
    <subcellularLocation>
        <location evidence="1">Mitochondrion inner membrane</location>
        <topology evidence="1">Multi-pass membrane protein</topology>
    </subcellularLocation>
</comment>
<feature type="repeat" description="Solcar" evidence="12">
    <location>
        <begin position="179"/>
        <end position="273"/>
    </location>
</feature>
<comment type="similarity">
    <text evidence="2 13">Belongs to the mitochondrial carrier (TC 2.A.29) family.</text>
</comment>
<dbReference type="GO" id="GO:0046872">
    <property type="term" value="F:metal ion binding"/>
    <property type="evidence" value="ECO:0007669"/>
    <property type="project" value="UniProtKB-KW"/>
</dbReference>
<keyword evidence="10" id="KW-0496">Mitochondrion</keyword>
<keyword evidence="15" id="KW-1185">Reference proteome</keyword>
<dbReference type="Proteomes" id="UP000789570">
    <property type="component" value="Unassembled WGS sequence"/>
</dbReference>
<dbReference type="GO" id="GO:0005743">
    <property type="term" value="C:mitochondrial inner membrane"/>
    <property type="evidence" value="ECO:0007669"/>
    <property type="project" value="UniProtKB-SubCell"/>
</dbReference>
<feature type="repeat" description="Solcar" evidence="12">
    <location>
        <begin position="83"/>
        <end position="170"/>
    </location>
</feature>
<dbReference type="InterPro" id="IPR023395">
    <property type="entry name" value="MCP_dom_sf"/>
</dbReference>
<evidence type="ECO:0000313" key="15">
    <source>
        <dbReference type="Proteomes" id="UP000789570"/>
    </source>
</evidence>
<keyword evidence="7" id="KW-0999">Mitochondrion inner membrane</keyword>
<keyword evidence="9" id="KW-1133">Transmembrane helix</keyword>
<dbReference type="PRINTS" id="PR00926">
    <property type="entry name" value="MITOCARRIER"/>
</dbReference>
<evidence type="ECO:0000256" key="8">
    <source>
        <dbReference type="ARBA" id="ARBA00022837"/>
    </source>
</evidence>
<dbReference type="InterPro" id="IPR002067">
    <property type="entry name" value="MCP"/>
</dbReference>
<evidence type="ECO:0000256" key="10">
    <source>
        <dbReference type="ARBA" id="ARBA00023128"/>
    </source>
</evidence>
<protein>
    <submittedName>
        <fullName evidence="14">2225_t:CDS:1</fullName>
    </submittedName>
</protein>
<dbReference type="GO" id="GO:0055085">
    <property type="term" value="P:transmembrane transport"/>
    <property type="evidence" value="ECO:0007669"/>
    <property type="project" value="InterPro"/>
</dbReference>
<evidence type="ECO:0000256" key="9">
    <source>
        <dbReference type="ARBA" id="ARBA00022989"/>
    </source>
</evidence>
<accession>A0A9N9DWT0</accession>
<keyword evidence="4 12" id="KW-0812">Transmembrane</keyword>
<keyword evidence="8" id="KW-0106">Calcium</keyword>
<dbReference type="Gene3D" id="1.50.40.10">
    <property type="entry name" value="Mitochondrial carrier domain"/>
    <property type="match status" value="1"/>
</dbReference>
<keyword evidence="3 13" id="KW-0813">Transport</keyword>
<gene>
    <name evidence="14" type="ORF">FCALED_LOCUS11081</name>
</gene>
<evidence type="ECO:0000256" key="13">
    <source>
        <dbReference type="RuleBase" id="RU000488"/>
    </source>
</evidence>
<dbReference type="PANTHER" id="PTHR24089">
    <property type="entry name" value="SOLUTE CARRIER FAMILY 25"/>
    <property type="match status" value="1"/>
</dbReference>
<evidence type="ECO:0000256" key="3">
    <source>
        <dbReference type="ARBA" id="ARBA00022448"/>
    </source>
</evidence>
<keyword evidence="11 12" id="KW-0472">Membrane</keyword>
<evidence type="ECO:0000256" key="1">
    <source>
        <dbReference type="ARBA" id="ARBA00004448"/>
    </source>
</evidence>
<dbReference type="Pfam" id="PF00153">
    <property type="entry name" value="Mito_carr"/>
    <property type="match status" value="3"/>
</dbReference>
<keyword evidence="6" id="KW-0677">Repeat</keyword>
<evidence type="ECO:0000256" key="2">
    <source>
        <dbReference type="ARBA" id="ARBA00006375"/>
    </source>
</evidence>
<keyword evidence="5" id="KW-0479">Metal-binding</keyword>
<evidence type="ECO:0000256" key="12">
    <source>
        <dbReference type="PROSITE-ProRule" id="PRU00282"/>
    </source>
</evidence>
<dbReference type="EMBL" id="CAJVPQ010004437">
    <property type="protein sequence ID" value="CAG8651334.1"/>
    <property type="molecule type" value="Genomic_DNA"/>
</dbReference>
<evidence type="ECO:0000256" key="7">
    <source>
        <dbReference type="ARBA" id="ARBA00022792"/>
    </source>
</evidence>
<evidence type="ECO:0000256" key="5">
    <source>
        <dbReference type="ARBA" id="ARBA00022723"/>
    </source>
</evidence>
<dbReference type="AlphaFoldDB" id="A0A9N9DWT0"/>
<dbReference type="OrthoDB" id="270584at2759"/>
<feature type="repeat" description="Solcar" evidence="12">
    <location>
        <begin position="282"/>
        <end position="371"/>
    </location>
</feature>